<reference evidence="1" key="1">
    <citation type="journal article" date="2014" name="Front. Microbiol.">
        <title>High frequency of phylogenetically diverse reductive dehalogenase-homologous genes in deep subseafloor sedimentary metagenomes.</title>
        <authorList>
            <person name="Kawai M."/>
            <person name="Futagami T."/>
            <person name="Toyoda A."/>
            <person name="Takaki Y."/>
            <person name="Nishi S."/>
            <person name="Hori S."/>
            <person name="Arai W."/>
            <person name="Tsubouchi T."/>
            <person name="Morono Y."/>
            <person name="Uchiyama I."/>
            <person name="Ito T."/>
            <person name="Fujiyama A."/>
            <person name="Inagaki F."/>
            <person name="Takami H."/>
        </authorList>
    </citation>
    <scope>NUCLEOTIDE SEQUENCE</scope>
    <source>
        <strain evidence="1">Expedition CK06-06</strain>
    </source>
</reference>
<feature type="non-terminal residue" evidence="1">
    <location>
        <position position="1"/>
    </location>
</feature>
<proteinExistence type="predicted"/>
<dbReference type="EMBL" id="BARV01029716">
    <property type="protein sequence ID" value="GAI33604.1"/>
    <property type="molecule type" value="Genomic_DNA"/>
</dbReference>
<protein>
    <submittedName>
        <fullName evidence="1">Uncharacterized protein</fullName>
    </submittedName>
</protein>
<accession>X1PRU5</accession>
<sequence>IAPQVMSAAFCRAFMEIAVRPEVKGYSDYQCVEFFISWDSNDLQGVEIGDIFRASDDLFEFTQKGRVGVIKVFSGYGDHGVCVRVKLPYPFPRYVIGAKKNKLFAINLALNDIARSLHLVRPTRETEMMLSAYPDPSAWWSRKWRDFIFSSERKRIVKEQRENEENRKRRQRDFS</sequence>
<dbReference type="AlphaFoldDB" id="X1PRU5"/>
<comment type="caution">
    <text evidence="1">The sequence shown here is derived from an EMBL/GenBank/DDBJ whole genome shotgun (WGS) entry which is preliminary data.</text>
</comment>
<evidence type="ECO:0000313" key="1">
    <source>
        <dbReference type="EMBL" id="GAI33604.1"/>
    </source>
</evidence>
<organism evidence="1">
    <name type="scientific">marine sediment metagenome</name>
    <dbReference type="NCBI Taxonomy" id="412755"/>
    <lineage>
        <taxon>unclassified sequences</taxon>
        <taxon>metagenomes</taxon>
        <taxon>ecological metagenomes</taxon>
    </lineage>
</organism>
<name>X1PRU5_9ZZZZ</name>
<gene>
    <name evidence="1" type="ORF">S06H3_47317</name>
</gene>